<keyword evidence="3 5" id="KW-1133">Transmembrane helix</keyword>
<dbReference type="InterPro" id="IPR012340">
    <property type="entry name" value="NA-bd_OB-fold"/>
</dbReference>
<dbReference type="Pfam" id="PF01957">
    <property type="entry name" value="NfeD"/>
    <property type="match status" value="1"/>
</dbReference>
<evidence type="ECO:0000256" key="5">
    <source>
        <dbReference type="SAM" id="Phobius"/>
    </source>
</evidence>
<dbReference type="InterPro" id="IPR002810">
    <property type="entry name" value="NfeD-like_C"/>
</dbReference>
<dbReference type="AlphaFoldDB" id="A0A4Q9KLF3"/>
<dbReference type="EMBL" id="SDMR01000005">
    <property type="protein sequence ID" value="TBT95308.1"/>
    <property type="molecule type" value="Genomic_DNA"/>
</dbReference>
<dbReference type="OrthoDB" id="9792945at2"/>
<dbReference type="Gene3D" id="2.40.50.140">
    <property type="entry name" value="Nucleic acid-binding proteins"/>
    <property type="match status" value="1"/>
</dbReference>
<dbReference type="PANTHER" id="PTHR33507:SF3">
    <property type="entry name" value="INNER MEMBRANE PROTEIN YBBJ"/>
    <property type="match status" value="1"/>
</dbReference>
<evidence type="ECO:0000256" key="2">
    <source>
        <dbReference type="ARBA" id="ARBA00022692"/>
    </source>
</evidence>
<comment type="caution">
    <text evidence="7">The sequence shown here is derived from an EMBL/GenBank/DDBJ whole genome shotgun (WGS) entry which is preliminary data.</text>
</comment>
<evidence type="ECO:0000256" key="1">
    <source>
        <dbReference type="ARBA" id="ARBA00004141"/>
    </source>
</evidence>
<name>A0A4Q9KLF3_PROTD</name>
<keyword evidence="8" id="KW-1185">Reference proteome</keyword>
<evidence type="ECO:0000313" key="7">
    <source>
        <dbReference type="EMBL" id="TBT95308.1"/>
    </source>
</evidence>
<protein>
    <submittedName>
        <fullName evidence="7">NfeD family protein</fullName>
    </submittedName>
</protein>
<evidence type="ECO:0000313" key="8">
    <source>
        <dbReference type="Proteomes" id="UP000291933"/>
    </source>
</evidence>
<feature type="domain" description="NfeD-like C-terminal" evidence="6">
    <location>
        <begin position="91"/>
        <end position="147"/>
    </location>
</feature>
<organism evidence="7 8">
    <name type="scientific">Propioniciclava tarda</name>
    <dbReference type="NCBI Taxonomy" id="433330"/>
    <lineage>
        <taxon>Bacteria</taxon>
        <taxon>Bacillati</taxon>
        <taxon>Actinomycetota</taxon>
        <taxon>Actinomycetes</taxon>
        <taxon>Propionibacteriales</taxon>
        <taxon>Propionibacteriaceae</taxon>
        <taxon>Propioniciclava</taxon>
    </lineage>
</organism>
<reference evidence="7 8" key="1">
    <citation type="submission" date="2019-01" db="EMBL/GenBank/DDBJ databases">
        <title>Lactibacter flavus gen. nov., sp. nov., a novel bacterium of the family Propionibacteriaceae isolated from raw milk and dairy products.</title>
        <authorList>
            <person name="Huptas C."/>
            <person name="Wenning M."/>
            <person name="Breitenwieser F."/>
            <person name="Doll E."/>
            <person name="Von Neubeck M."/>
            <person name="Busse H.-J."/>
            <person name="Scherer S."/>
        </authorList>
    </citation>
    <scope>NUCLEOTIDE SEQUENCE [LARGE SCALE GENOMIC DNA]</scope>
    <source>
        <strain evidence="7 8">DSM 22130</strain>
    </source>
</reference>
<dbReference type="Proteomes" id="UP000291933">
    <property type="component" value="Unassembled WGS sequence"/>
</dbReference>
<keyword evidence="2 5" id="KW-0812">Transmembrane</keyword>
<dbReference type="GO" id="GO:0005886">
    <property type="term" value="C:plasma membrane"/>
    <property type="evidence" value="ECO:0007669"/>
    <property type="project" value="TreeGrafter"/>
</dbReference>
<proteinExistence type="predicted"/>
<dbReference type="RefSeq" id="WP_131171604.1">
    <property type="nucleotide sequence ID" value="NZ_FXTL01000008.1"/>
</dbReference>
<gene>
    <name evidence="7" type="ORF">ET996_05720</name>
</gene>
<dbReference type="PANTHER" id="PTHR33507">
    <property type="entry name" value="INNER MEMBRANE PROTEIN YBBJ"/>
    <property type="match status" value="1"/>
</dbReference>
<feature type="transmembrane region" description="Helical" evidence="5">
    <location>
        <begin position="12"/>
        <end position="35"/>
    </location>
</feature>
<evidence type="ECO:0000256" key="3">
    <source>
        <dbReference type="ARBA" id="ARBA00022989"/>
    </source>
</evidence>
<keyword evidence="4 5" id="KW-0472">Membrane</keyword>
<comment type="subcellular location">
    <subcellularLocation>
        <location evidence="1">Membrane</location>
        <topology evidence="1">Multi-pass membrane protein</topology>
    </subcellularLocation>
</comment>
<dbReference type="SUPFAM" id="SSF141322">
    <property type="entry name" value="NfeD domain-like"/>
    <property type="match status" value="1"/>
</dbReference>
<sequence>MLEWLSENMWVIWLVLAGGLAVSEMLTLDLTLLMLASGALAGAGVALVFPGLLVGQIVVAIMVALLMLYVTRPALLKRLHNSPGYRSSASKLLGSTGLAVGEITPASGEVKISGEVWSARSYDGSAIGPGTEVEVMEVDGVTAVVYPKHLPLTS</sequence>
<accession>A0A4Q9KLF3</accession>
<feature type="transmembrane region" description="Helical" evidence="5">
    <location>
        <begin position="47"/>
        <end position="70"/>
    </location>
</feature>
<dbReference type="InterPro" id="IPR052165">
    <property type="entry name" value="Membrane_assoc_protease"/>
</dbReference>
<evidence type="ECO:0000256" key="4">
    <source>
        <dbReference type="ARBA" id="ARBA00023136"/>
    </source>
</evidence>
<evidence type="ECO:0000259" key="6">
    <source>
        <dbReference type="Pfam" id="PF01957"/>
    </source>
</evidence>